<dbReference type="EMBL" id="BT138917">
    <property type="protein sequence ID" value="AFK38712.1"/>
    <property type="molecule type" value="mRNA"/>
</dbReference>
<sequence length="49" mass="5296">MKQAIPSTISSCLTRTKSSWSNSEPSQRSFSLTKSQELPSSAAFSKTDA</sequence>
<name>I3SEM0_LOTJA</name>
<dbReference type="AlphaFoldDB" id="I3SEM0"/>
<reference evidence="2" key="1">
    <citation type="submission" date="2012-05" db="EMBL/GenBank/DDBJ databases">
        <authorList>
            <person name="Krishnakumar V."/>
            <person name="Cheung F."/>
            <person name="Xiao Y."/>
            <person name="Chan A."/>
            <person name="Moskal W.A."/>
            <person name="Town C.D."/>
        </authorList>
    </citation>
    <scope>NUCLEOTIDE SEQUENCE</scope>
</reference>
<accession>I3SEM0</accession>
<proteinExistence type="evidence at transcript level"/>
<evidence type="ECO:0000256" key="1">
    <source>
        <dbReference type="SAM" id="MobiDB-lite"/>
    </source>
</evidence>
<protein>
    <submittedName>
        <fullName evidence="2">Uncharacterized protein</fullName>
    </submittedName>
</protein>
<evidence type="ECO:0000313" key="2">
    <source>
        <dbReference type="EMBL" id="AFK38712.1"/>
    </source>
</evidence>
<organism evidence="2">
    <name type="scientific">Lotus japonicus</name>
    <name type="common">Lotus corniculatus var. japonicus</name>
    <dbReference type="NCBI Taxonomy" id="34305"/>
    <lineage>
        <taxon>Eukaryota</taxon>
        <taxon>Viridiplantae</taxon>
        <taxon>Streptophyta</taxon>
        <taxon>Embryophyta</taxon>
        <taxon>Tracheophyta</taxon>
        <taxon>Spermatophyta</taxon>
        <taxon>Magnoliopsida</taxon>
        <taxon>eudicotyledons</taxon>
        <taxon>Gunneridae</taxon>
        <taxon>Pentapetalae</taxon>
        <taxon>rosids</taxon>
        <taxon>fabids</taxon>
        <taxon>Fabales</taxon>
        <taxon>Fabaceae</taxon>
        <taxon>Papilionoideae</taxon>
        <taxon>50 kb inversion clade</taxon>
        <taxon>NPAAA clade</taxon>
        <taxon>Hologalegina</taxon>
        <taxon>robinioid clade</taxon>
        <taxon>Loteae</taxon>
        <taxon>Lotus</taxon>
    </lineage>
</organism>
<feature type="region of interest" description="Disordered" evidence="1">
    <location>
        <begin position="16"/>
        <end position="49"/>
    </location>
</feature>